<name>A0ABT8KSD4_9BACT</name>
<proteinExistence type="inferred from homology"/>
<dbReference type="RefSeq" id="WP_346753348.1">
    <property type="nucleotide sequence ID" value="NZ_JAUJEA010000007.1"/>
</dbReference>
<dbReference type="PIRSF" id="PIRSF001430">
    <property type="entry name" value="tRNA_psdUrid_synth"/>
    <property type="match status" value="1"/>
</dbReference>
<dbReference type="InterPro" id="IPR001406">
    <property type="entry name" value="PsdUridine_synth_TruA"/>
</dbReference>
<dbReference type="InterPro" id="IPR020095">
    <property type="entry name" value="PsdUridine_synth_TruA_C"/>
</dbReference>
<comment type="similarity">
    <text evidence="1 4 5">Belongs to the tRNA pseudouridine synthase TruA family.</text>
</comment>
<comment type="caution">
    <text evidence="4">Lacks conserved residue(s) required for the propagation of feature annotation.</text>
</comment>
<dbReference type="GO" id="GO:0160147">
    <property type="term" value="F:tRNA pseudouridine(38-40) synthase activity"/>
    <property type="evidence" value="ECO:0007669"/>
    <property type="project" value="UniProtKB-EC"/>
</dbReference>
<dbReference type="EC" id="5.4.99.12" evidence="4"/>
<evidence type="ECO:0000313" key="8">
    <source>
        <dbReference type="Proteomes" id="UP001172082"/>
    </source>
</evidence>
<dbReference type="PANTHER" id="PTHR11142:SF0">
    <property type="entry name" value="TRNA PSEUDOURIDINE SYNTHASE-LIKE 1"/>
    <property type="match status" value="1"/>
</dbReference>
<dbReference type="Gene3D" id="3.30.70.660">
    <property type="entry name" value="Pseudouridine synthase I, catalytic domain, C-terminal subdomain"/>
    <property type="match status" value="1"/>
</dbReference>
<evidence type="ECO:0000256" key="3">
    <source>
        <dbReference type="ARBA" id="ARBA00023235"/>
    </source>
</evidence>
<dbReference type="InterPro" id="IPR020094">
    <property type="entry name" value="TruA/RsuA/RluB/E/F_N"/>
</dbReference>
<dbReference type="SUPFAM" id="SSF55120">
    <property type="entry name" value="Pseudouridine synthase"/>
    <property type="match status" value="1"/>
</dbReference>
<accession>A0ABT8KSD4</accession>
<dbReference type="CDD" id="cd02570">
    <property type="entry name" value="PseudoU_synth_EcTruA"/>
    <property type="match status" value="1"/>
</dbReference>
<dbReference type="EMBL" id="JAUJEA010000007">
    <property type="protein sequence ID" value="MDN5203323.1"/>
    <property type="molecule type" value="Genomic_DNA"/>
</dbReference>
<organism evidence="7 8">
    <name type="scientific">Splendidivirga corallicola</name>
    <dbReference type="NCBI Taxonomy" id="3051826"/>
    <lineage>
        <taxon>Bacteria</taxon>
        <taxon>Pseudomonadati</taxon>
        <taxon>Bacteroidota</taxon>
        <taxon>Cytophagia</taxon>
        <taxon>Cytophagales</taxon>
        <taxon>Splendidivirgaceae</taxon>
        <taxon>Splendidivirga</taxon>
    </lineage>
</organism>
<keyword evidence="8" id="KW-1185">Reference proteome</keyword>
<evidence type="ECO:0000256" key="5">
    <source>
        <dbReference type="RuleBase" id="RU003792"/>
    </source>
</evidence>
<feature type="binding site" evidence="4">
    <location>
        <position position="109"/>
    </location>
    <ligand>
        <name>substrate</name>
    </ligand>
</feature>
<comment type="function">
    <text evidence="4">Formation of pseudouridine at positions 38, 39 and 40 in the anticodon stem and loop of transfer RNAs.</text>
</comment>
<dbReference type="Gene3D" id="3.30.70.580">
    <property type="entry name" value="Pseudouridine synthase I, catalytic domain, N-terminal subdomain"/>
    <property type="match status" value="1"/>
</dbReference>
<evidence type="ECO:0000256" key="2">
    <source>
        <dbReference type="ARBA" id="ARBA00022694"/>
    </source>
</evidence>
<dbReference type="Pfam" id="PF01416">
    <property type="entry name" value="PseudoU_synth_1"/>
    <property type="match status" value="2"/>
</dbReference>
<comment type="subunit">
    <text evidence="4">Homodimer.</text>
</comment>
<comment type="catalytic activity">
    <reaction evidence="4 5">
        <text>uridine(38/39/40) in tRNA = pseudouridine(38/39/40) in tRNA</text>
        <dbReference type="Rhea" id="RHEA:22376"/>
        <dbReference type="Rhea" id="RHEA-COMP:10085"/>
        <dbReference type="Rhea" id="RHEA-COMP:10087"/>
        <dbReference type="ChEBI" id="CHEBI:65314"/>
        <dbReference type="ChEBI" id="CHEBI:65315"/>
        <dbReference type="EC" id="5.4.99.12"/>
    </reaction>
</comment>
<dbReference type="PANTHER" id="PTHR11142">
    <property type="entry name" value="PSEUDOURIDYLATE SYNTHASE"/>
    <property type="match status" value="1"/>
</dbReference>
<dbReference type="Proteomes" id="UP001172082">
    <property type="component" value="Unassembled WGS sequence"/>
</dbReference>
<dbReference type="InterPro" id="IPR020103">
    <property type="entry name" value="PsdUridine_synth_cat_dom_sf"/>
</dbReference>
<evidence type="ECO:0000256" key="4">
    <source>
        <dbReference type="HAMAP-Rule" id="MF_00171"/>
    </source>
</evidence>
<evidence type="ECO:0000313" key="7">
    <source>
        <dbReference type="EMBL" id="MDN5203323.1"/>
    </source>
</evidence>
<sequence length="248" mass="28599">MRLFFEIAYKGTNYHGWQVQKNAVTVQGVMHEALQTIFRKEIETIGSGRTDTGVHASQQYLHADLDKEIDFQKLRFKLNSLLPKDICIRSIRQVKSEASARFDAISRSYEYHIHQAKDPFLLETSYYFTKELNISLMNETSEILLGQHDFQCFSKVKTEVNNFICDIKRAEWVNEGNERLIFHISANRFLRGMVRAIVGTLLDIGTGKINLEDFEQIIASKDRKKAGRAAPAQGLFLTEIIYPDEIFL</sequence>
<feature type="domain" description="Pseudouridine synthase I TruA alpha/beta" evidence="6">
    <location>
        <begin position="144"/>
        <end position="243"/>
    </location>
</feature>
<reference evidence="7" key="1">
    <citation type="submission" date="2023-06" db="EMBL/GenBank/DDBJ databases">
        <title>Genomic of Parafulvivirga corallium.</title>
        <authorList>
            <person name="Wang G."/>
        </authorList>
    </citation>
    <scope>NUCLEOTIDE SEQUENCE</scope>
    <source>
        <strain evidence="7">BMA10</strain>
    </source>
</reference>
<protein>
    <recommendedName>
        <fullName evidence="4">tRNA pseudouridine synthase A</fullName>
        <ecNumber evidence="4">5.4.99.12</ecNumber>
    </recommendedName>
    <alternativeName>
        <fullName evidence="4">tRNA pseudouridine(38-40) synthase</fullName>
    </alternativeName>
    <alternativeName>
        <fullName evidence="4">tRNA pseudouridylate synthase I</fullName>
    </alternativeName>
    <alternativeName>
        <fullName evidence="4">tRNA-uridine isomerase I</fullName>
    </alternativeName>
</protein>
<dbReference type="HAMAP" id="MF_00171">
    <property type="entry name" value="TruA"/>
    <property type="match status" value="1"/>
</dbReference>
<keyword evidence="3 4" id="KW-0413">Isomerase</keyword>
<evidence type="ECO:0000256" key="1">
    <source>
        <dbReference type="ARBA" id="ARBA00009375"/>
    </source>
</evidence>
<dbReference type="InterPro" id="IPR020097">
    <property type="entry name" value="PsdUridine_synth_TruA_a/b_dom"/>
</dbReference>
<feature type="active site" description="Nucleophile" evidence="4">
    <location>
        <position position="51"/>
    </location>
</feature>
<evidence type="ECO:0000259" key="6">
    <source>
        <dbReference type="Pfam" id="PF01416"/>
    </source>
</evidence>
<comment type="caution">
    <text evidence="7">The sequence shown here is derived from an EMBL/GenBank/DDBJ whole genome shotgun (WGS) entry which is preliminary data.</text>
</comment>
<dbReference type="NCBIfam" id="TIGR00071">
    <property type="entry name" value="hisT_truA"/>
    <property type="match status" value="1"/>
</dbReference>
<feature type="domain" description="Pseudouridine synthase I TruA alpha/beta" evidence="6">
    <location>
        <begin position="8"/>
        <end position="103"/>
    </location>
</feature>
<keyword evidence="2 4" id="KW-0819">tRNA processing</keyword>
<gene>
    <name evidence="4 7" type="primary">truA</name>
    <name evidence="7" type="ORF">QQ008_18195</name>
</gene>